<evidence type="ECO:0000256" key="2">
    <source>
        <dbReference type="ARBA" id="ARBA00004236"/>
    </source>
</evidence>
<dbReference type="Proteomes" id="UP000735302">
    <property type="component" value="Unassembled WGS sequence"/>
</dbReference>
<feature type="transmembrane region" description="Helical" evidence="11">
    <location>
        <begin position="468"/>
        <end position="487"/>
    </location>
</feature>
<accession>A0AAV3ZNR5</accession>
<reference evidence="15 16" key="1">
    <citation type="journal article" date="2021" name="Elife">
        <title>Chloroplast acquisition without the gene transfer in kleptoplastic sea slugs, Plakobranchus ocellatus.</title>
        <authorList>
            <person name="Maeda T."/>
            <person name="Takahashi S."/>
            <person name="Yoshida T."/>
            <person name="Shimamura S."/>
            <person name="Takaki Y."/>
            <person name="Nagai Y."/>
            <person name="Toyoda A."/>
            <person name="Suzuki Y."/>
            <person name="Arimoto A."/>
            <person name="Ishii H."/>
            <person name="Satoh N."/>
            <person name="Nishiyama T."/>
            <person name="Hasebe M."/>
            <person name="Maruyama T."/>
            <person name="Minagawa J."/>
            <person name="Obokata J."/>
            <person name="Shigenobu S."/>
        </authorList>
    </citation>
    <scope>NUCLEOTIDE SEQUENCE [LARGE SCALE GENOMIC DNA]</scope>
</reference>
<feature type="domain" description="Neurotransmitter-gated ion-channel transmembrane" evidence="14">
    <location>
        <begin position="410"/>
        <end position="491"/>
    </location>
</feature>
<evidence type="ECO:0000256" key="4">
    <source>
        <dbReference type="ARBA" id="ARBA00022475"/>
    </source>
</evidence>
<keyword evidence="8 11" id="KW-0406">Ion transport</keyword>
<keyword evidence="5 11" id="KW-0812">Transmembrane</keyword>
<dbReference type="Pfam" id="PF02932">
    <property type="entry name" value="Neur_chan_memb"/>
    <property type="match status" value="1"/>
</dbReference>
<feature type="transmembrane region" description="Helical" evidence="11">
    <location>
        <begin position="403"/>
        <end position="427"/>
    </location>
</feature>
<dbReference type="PRINTS" id="PR00253">
    <property type="entry name" value="GABAARECEPTR"/>
</dbReference>
<evidence type="ECO:0000313" key="16">
    <source>
        <dbReference type="Proteomes" id="UP000735302"/>
    </source>
</evidence>
<keyword evidence="16" id="KW-1185">Reference proteome</keyword>
<dbReference type="Pfam" id="PF02931">
    <property type="entry name" value="Neur_chan_LBD"/>
    <property type="match status" value="1"/>
</dbReference>
<dbReference type="SUPFAM" id="SSF90112">
    <property type="entry name" value="Neurotransmitter-gated ion-channel transmembrane pore"/>
    <property type="match status" value="1"/>
</dbReference>
<feature type="transmembrane region" description="Helical" evidence="11">
    <location>
        <begin position="549"/>
        <end position="568"/>
    </location>
</feature>
<keyword evidence="6" id="KW-0732">Signal</keyword>
<dbReference type="NCBIfam" id="TIGR00860">
    <property type="entry name" value="LIC"/>
    <property type="match status" value="1"/>
</dbReference>
<keyword evidence="10 11" id="KW-0407">Ion channel</keyword>
<evidence type="ECO:0000256" key="9">
    <source>
        <dbReference type="ARBA" id="ARBA00023136"/>
    </source>
</evidence>
<dbReference type="GO" id="GO:0005230">
    <property type="term" value="F:extracellular ligand-gated monoatomic ion channel activity"/>
    <property type="evidence" value="ECO:0007669"/>
    <property type="project" value="InterPro"/>
</dbReference>
<dbReference type="Gene3D" id="1.20.58.390">
    <property type="entry name" value="Neurotransmitter-gated ion-channel transmembrane domain"/>
    <property type="match status" value="1"/>
</dbReference>
<evidence type="ECO:0000256" key="8">
    <source>
        <dbReference type="ARBA" id="ARBA00023065"/>
    </source>
</evidence>
<evidence type="ECO:0000256" key="12">
    <source>
        <dbReference type="SAM" id="MobiDB-lite"/>
    </source>
</evidence>
<feature type="compositionally biased region" description="Polar residues" evidence="12">
    <location>
        <begin position="504"/>
        <end position="516"/>
    </location>
</feature>
<dbReference type="Gene3D" id="2.70.170.10">
    <property type="entry name" value="Neurotransmitter-gated ion-channel ligand-binding domain"/>
    <property type="match status" value="1"/>
</dbReference>
<sequence>MTVSYLYWVRRQDSDVGCKQSILRRLLHDAGLVYDARVPPNFEDNYATKVSVQIYVVNFDSLTEISMVNSWWGLPSTIRASIFKESPHPPRSHFLHHYRHPKPRHHNYHYLHPPPPHHNPNHHPQPSHTGTLVSDSIRRPATQGQAQGATRGAAYDSRLRRTHNTRRRSEGDIFRKESRREIAETLAWEINLEKNAVEARALLSIFACSLLTSIPRDNYFCNKTLVSTTSMSKEEYSMSIFLRMRWVDERLKWNESNIEDQLEVDPKLTSRIWAPDLYFLNEKEAIVHDVTVLNKLMQIHKNGTIDTSTRISMTLSCDMHLERYPHDEQTCSIYAGSYSYSKENVELSWHHNPLELRPGLTLPRFTIKGYTTKTCDHQSFGTESIISGNFSCIEANFYLRRQFGYYIVQVYIPSVLIVMLSWVSFWIDLDATPARVSLGLLTVLAISTQSSGEKSALPRVSYIKALDLWLAVCLMFVFLALLEFSYVHVQCRVEKRRQDSILVETSSEPGQPSNGKDSYEYEPGQRSGRRFVFLRDRMKVKKVRHVDKFSRIAFPVAFLFFNIAYWVYYQ</sequence>
<keyword evidence="4" id="KW-1003">Cell membrane</keyword>
<dbReference type="InterPro" id="IPR036734">
    <property type="entry name" value="Neur_chan_lig-bd_sf"/>
</dbReference>
<dbReference type="InterPro" id="IPR006029">
    <property type="entry name" value="Neurotrans-gated_channel_TM"/>
</dbReference>
<keyword evidence="3 11" id="KW-0813">Transport</keyword>
<evidence type="ECO:0000256" key="6">
    <source>
        <dbReference type="ARBA" id="ARBA00022729"/>
    </source>
</evidence>
<feature type="domain" description="Neurotransmitter-gated ion-channel ligand-binding" evidence="13">
    <location>
        <begin position="230"/>
        <end position="402"/>
    </location>
</feature>
<evidence type="ECO:0000256" key="1">
    <source>
        <dbReference type="ARBA" id="ARBA00004141"/>
    </source>
</evidence>
<evidence type="ECO:0000259" key="14">
    <source>
        <dbReference type="Pfam" id="PF02932"/>
    </source>
</evidence>
<dbReference type="CDD" id="cd19049">
    <property type="entry name" value="LGIC_TM_anion"/>
    <property type="match status" value="1"/>
</dbReference>
<dbReference type="InterPro" id="IPR006202">
    <property type="entry name" value="Neur_chan_lig-bd"/>
</dbReference>
<keyword evidence="7 11" id="KW-1133">Transmembrane helix</keyword>
<name>A0AAV3ZNR5_9GAST</name>
<dbReference type="GO" id="GO:0005886">
    <property type="term" value="C:plasma membrane"/>
    <property type="evidence" value="ECO:0007669"/>
    <property type="project" value="UniProtKB-SubCell"/>
</dbReference>
<comment type="subcellular location">
    <subcellularLocation>
        <location evidence="2">Cell membrane</location>
    </subcellularLocation>
    <subcellularLocation>
        <location evidence="1">Membrane</location>
        <topology evidence="1">Multi-pass membrane protein</topology>
    </subcellularLocation>
</comment>
<evidence type="ECO:0000313" key="15">
    <source>
        <dbReference type="EMBL" id="GFN97575.1"/>
    </source>
</evidence>
<evidence type="ECO:0000256" key="7">
    <source>
        <dbReference type="ARBA" id="ARBA00022989"/>
    </source>
</evidence>
<dbReference type="InterPro" id="IPR006028">
    <property type="entry name" value="GABAA/Glycine_rcpt"/>
</dbReference>
<evidence type="ECO:0000256" key="3">
    <source>
        <dbReference type="ARBA" id="ARBA00022448"/>
    </source>
</evidence>
<gene>
    <name evidence="15" type="ORF">PoB_002408100</name>
</gene>
<comment type="caution">
    <text evidence="11">Lacks conserved residue(s) required for the propagation of feature annotation.</text>
</comment>
<organism evidence="15 16">
    <name type="scientific">Plakobranchus ocellatus</name>
    <dbReference type="NCBI Taxonomy" id="259542"/>
    <lineage>
        <taxon>Eukaryota</taxon>
        <taxon>Metazoa</taxon>
        <taxon>Spiralia</taxon>
        <taxon>Lophotrochozoa</taxon>
        <taxon>Mollusca</taxon>
        <taxon>Gastropoda</taxon>
        <taxon>Heterobranchia</taxon>
        <taxon>Euthyneura</taxon>
        <taxon>Panpulmonata</taxon>
        <taxon>Sacoglossa</taxon>
        <taxon>Placobranchoidea</taxon>
        <taxon>Plakobranchidae</taxon>
        <taxon>Plakobranchus</taxon>
    </lineage>
</organism>
<evidence type="ECO:0000259" key="13">
    <source>
        <dbReference type="Pfam" id="PF02931"/>
    </source>
</evidence>
<dbReference type="InterPro" id="IPR038050">
    <property type="entry name" value="Neuro_actylchol_rec"/>
</dbReference>
<feature type="region of interest" description="Disordered" evidence="12">
    <location>
        <begin position="504"/>
        <end position="523"/>
    </location>
</feature>
<dbReference type="PRINTS" id="PR00252">
    <property type="entry name" value="NRIONCHANNEL"/>
</dbReference>
<dbReference type="EMBL" id="BLXT01002789">
    <property type="protein sequence ID" value="GFN97575.1"/>
    <property type="molecule type" value="Genomic_DNA"/>
</dbReference>
<dbReference type="PROSITE" id="PS00236">
    <property type="entry name" value="NEUROTR_ION_CHANNEL"/>
    <property type="match status" value="1"/>
</dbReference>
<dbReference type="InterPro" id="IPR018000">
    <property type="entry name" value="Neurotransmitter_ion_chnl_CS"/>
</dbReference>
<dbReference type="AlphaFoldDB" id="A0AAV3ZNR5"/>
<protein>
    <submittedName>
        <fullName evidence="15">Glycine receptor subunit alpha-2</fullName>
    </submittedName>
</protein>
<evidence type="ECO:0000256" key="11">
    <source>
        <dbReference type="RuleBase" id="RU000687"/>
    </source>
</evidence>
<keyword evidence="9 11" id="KW-0472">Membrane</keyword>
<proteinExistence type="inferred from homology"/>
<keyword evidence="15" id="KW-0675">Receptor</keyword>
<feature type="compositionally biased region" description="Low complexity" evidence="12">
    <location>
        <begin position="139"/>
        <end position="154"/>
    </location>
</feature>
<comment type="caution">
    <text evidence="15">The sequence shown here is derived from an EMBL/GenBank/DDBJ whole genome shotgun (WGS) entry which is preliminary data.</text>
</comment>
<feature type="region of interest" description="Disordered" evidence="12">
    <location>
        <begin position="104"/>
        <end position="172"/>
    </location>
</feature>
<dbReference type="InterPro" id="IPR006201">
    <property type="entry name" value="Neur_channel"/>
</dbReference>
<dbReference type="InterPro" id="IPR036719">
    <property type="entry name" value="Neuro-gated_channel_TM_sf"/>
</dbReference>
<evidence type="ECO:0000256" key="10">
    <source>
        <dbReference type="ARBA" id="ARBA00023303"/>
    </source>
</evidence>
<evidence type="ECO:0000256" key="5">
    <source>
        <dbReference type="ARBA" id="ARBA00022692"/>
    </source>
</evidence>
<dbReference type="GO" id="GO:0004888">
    <property type="term" value="F:transmembrane signaling receptor activity"/>
    <property type="evidence" value="ECO:0007669"/>
    <property type="project" value="InterPro"/>
</dbReference>
<dbReference type="SUPFAM" id="SSF63712">
    <property type="entry name" value="Nicotinic receptor ligand binding domain-like"/>
    <property type="match status" value="1"/>
</dbReference>
<comment type="similarity">
    <text evidence="11">Belongs to the ligand-gated ion channel (TC 1.A.9) family.</text>
</comment>
<dbReference type="PANTHER" id="PTHR18945">
    <property type="entry name" value="NEUROTRANSMITTER GATED ION CHANNEL"/>
    <property type="match status" value="1"/>
</dbReference>